<dbReference type="OrthoDB" id="6097602at2759"/>
<comment type="caution">
    <text evidence="3">The sequence shown here is derived from an EMBL/GenBank/DDBJ whole genome shotgun (WGS) entry which is preliminary data.</text>
</comment>
<name>A0A8B6DJJ5_MYTGA</name>
<evidence type="ECO:0000256" key="2">
    <source>
        <dbReference type="SAM" id="SignalP"/>
    </source>
</evidence>
<dbReference type="Proteomes" id="UP000596742">
    <property type="component" value="Unassembled WGS sequence"/>
</dbReference>
<gene>
    <name evidence="3" type="ORF">MGAL_10B051471</name>
</gene>
<dbReference type="EMBL" id="UYJE01003540">
    <property type="protein sequence ID" value="VDI20078.1"/>
    <property type="molecule type" value="Genomic_DNA"/>
</dbReference>
<keyword evidence="2" id="KW-0732">Signal</keyword>
<feature type="chain" id="PRO_5032711418" evidence="2">
    <location>
        <begin position="18"/>
        <end position="75"/>
    </location>
</feature>
<protein>
    <submittedName>
        <fullName evidence="3">Uncharacterized protein</fullName>
    </submittedName>
</protein>
<evidence type="ECO:0000313" key="3">
    <source>
        <dbReference type="EMBL" id="VDI20078.1"/>
    </source>
</evidence>
<feature type="signal peptide" evidence="2">
    <location>
        <begin position="1"/>
        <end position="17"/>
    </location>
</feature>
<feature type="region of interest" description="Disordered" evidence="1">
    <location>
        <begin position="56"/>
        <end position="75"/>
    </location>
</feature>
<sequence>MELRLAVISVLVVSALSGPVKNLNSNTQCATQCTSKNKFGYRAGSIYEYSYEAETKTGIQGSTEEQGAETRSPWH</sequence>
<reference evidence="3" key="1">
    <citation type="submission" date="2018-11" db="EMBL/GenBank/DDBJ databases">
        <authorList>
            <person name="Alioto T."/>
            <person name="Alioto T."/>
        </authorList>
    </citation>
    <scope>NUCLEOTIDE SEQUENCE</scope>
</reference>
<proteinExistence type="predicted"/>
<keyword evidence="4" id="KW-1185">Reference proteome</keyword>
<dbReference type="AlphaFoldDB" id="A0A8B6DJJ5"/>
<accession>A0A8B6DJJ5</accession>
<evidence type="ECO:0000313" key="4">
    <source>
        <dbReference type="Proteomes" id="UP000596742"/>
    </source>
</evidence>
<evidence type="ECO:0000256" key="1">
    <source>
        <dbReference type="SAM" id="MobiDB-lite"/>
    </source>
</evidence>
<organism evidence="3 4">
    <name type="scientific">Mytilus galloprovincialis</name>
    <name type="common">Mediterranean mussel</name>
    <dbReference type="NCBI Taxonomy" id="29158"/>
    <lineage>
        <taxon>Eukaryota</taxon>
        <taxon>Metazoa</taxon>
        <taxon>Spiralia</taxon>
        <taxon>Lophotrochozoa</taxon>
        <taxon>Mollusca</taxon>
        <taxon>Bivalvia</taxon>
        <taxon>Autobranchia</taxon>
        <taxon>Pteriomorphia</taxon>
        <taxon>Mytilida</taxon>
        <taxon>Mytiloidea</taxon>
        <taxon>Mytilidae</taxon>
        <taxon>Mytilinae</taxon>
        <taxon>Mytilus</taxon>
    </lineage>
</organism>